<comment type="caution">
    <text evidence="3">The sequence shown here is derived from an EMBL/GenBank/DDBJ whole genome shotgun (WGS) entry which is preliminary data.</text>
</comment>
<evidence type="ECO:0000313" key="3">
    <source>
        <dbReference type="EMBL" id="RXH68318.1"/>
    </source>
</evidence>
<gene>
    <name evidence="3" type="ORF">DVH24_030651</name>
</gene>
<evidence type="ECO:0000259" key="1">
    <source>
        <dbReference type="Pfam" id="PF00646"/>
    </source>
</evidence>
<dbReference type="Pfam" id="PF00646">
    <property type="entry name" value="F-box"/>
    <property type="match status" value="1"/>
</dbReference>
<dbReference type="PANTHER" id="PTHR31639">
    <property type="entry name" value="F-BOX PROTEIN-LIKE"/>
    <property type="match status" value="1"/>
</dbReference>
<accession>A0A498HA39</accession>
<dbReference type="Proteomes" id="UP000290289">
    <property type="component" value="Chromosome 17"/>
</dbReference>
<dbReference type="STRING" id="3750.A0A498HA39"/>
<organism evidence="3 4">
    <name type="scientific">Malus domestica</name>
    <name type="common">Apple</name>
    <name type="synonym">Pyrus malus</name>
    <dbReference type="NCBI Taxonomy" id="3750"/>
    <lineage>
        <taxon>Eukaryota</taxon>
        <taxon>Viridiplantae</taxon>
        <taxon>Streptophyta</taxon>
        <taxon>Embryophyta</taxon>
        <taxon>Tracheophyta</taxon>
        <taxon>Spermatophyta</taxon>
        <taxon>Magnoliopsida</taxon>
        <taxon>eudicotyledons</taxon>
        <taxon>Gunneridae</taxon>
        <taxon>Pentapetalae</taxon>
        <taxon>rosids</taxon>
        <taxon>fabids</taxon>
        <taxon>Rosales</taxon>
        <taxon>Rosaceae</taxon>
        <taxon>Amygdaloideae</taxon>
        <taxon>Maleae</taxon>
        <taxon>Malus</taxon>
    </lineage>
</organism>
<dbReference type="SUPFAM" id="SSF52047">
    <property type="entry name" value="RNI-like"/>
    <property type="match status" value="1"/>
</dbReference>
<evidence type="ECO:0000259" key="2">
    <source>
        <dbReference type="Pfam" id="PF24758"/>
    </source>
</evidence>
<reference evidence="3 4" key="1">
    <citation type="submission" date="2018-10" db="EMBL/GenBank/DDBJ databases">
        <title>A high-quality apple genome assembly.</title>
        <authorList>
            <person name="Hu J."/>
        </authorList>
    </citation>
    <scope>NUCLEOTIDE SEQUENCE [LARGE SCALE GENOMIC DNA]</scope>
    <source>
        <strain evidence="4">cv. HFTH1</strain>
        <tissue evidence="3">Young leaf</tissue>
    </source>
</reference>
<sequence length="673" mass="77758">MINRSGVTKGLGLRSSIHKPPTQIQKNIKRSRNVMACLHLPDLVTHNIIQILPTKAAVRMSFLSKQWEGVWCSSSVLDFDEGDYEESIDCRDNQGDKHRKFINILLRYLRSCGNDKQKKLKLLKLRLHMKGYLFREDPSIVDKLLTCSLDRNVKELDISLRLDRLFQRDWHENENYYCLSRTTFLDATSITTLNLAYVRIKDIRSANSGRPIDHISRLLPSLKTMSLNNVRFDRHALRSLIWECPCIEYLSLTSSSFEDDQEDALSMFYISSYSLKFLEVKYCKAQDIQVDHTFLPVERILLTNSHNLKHINIHAHHLKNLRLIESHRCLEATINTPNLNSLYFIGYLTAKISLKAPNLREATILLLDFWDIQFPIKKLVPLPGIFVDLESNSMMKSPAGELPLWVSLAEKGFYGFKPTICALCCLKTHDILQCPERECFPEFVEKHINMRNNSKRHWNNPYSEFYTPGLKKHLYFIWGCNQQCFEQPDVPQELSVESKISLLLESSELYIERTNQGFQIQAYDEPEEIVAGTGEKFSSHSRPGEEAAHADPIIQPEQIATQVYVPQEFFPQSLQACTKADALEGSTPAQPTKPEELHDESYKKAEIYKGKNKVLNGSPILRQKIQPIQSHSHKREDIKNSTTEFKCTVQVTHYLLLPYDATKRWLTLKEQVT</sequence>
<dbReference type="Gene3D" id="3.80.10.10">
    <property type="entry name" value="Ribonuclease Inhibitor"/>
    <property type="match status" value="1"/>
</dbReference>
<proteinExistence type="predicted"/>
<dbReference type="PANTHER" id="PTHR31639:SF195">
    <property type="entry name" value="F-BOX DOMAIN-CONTAINING PROTEIN"/>
    <property type="match status" value="1"/>
</dbReference>
<evidence type="ECO:0000313" key="4">
    <source>
        <dbReference type="Proteomes" id="UP000290289"/>
    </source>
</evidence>
<protein>
    <recommendedName>
        <fullName evidence="5">F-box domain-containing protein</fullName>
    </recommendedName>
</protein>
<name>A0A498HA39_MALDO</name>
<dbReference type="AlphaFoldDB" id="A0A498HA39"/>
<dbReference type="InterPro" id="IPR055411">
    <property type="entry name" value="LRR_FXL15/At3g58940/PEG3-like"/>
</dbReference>
<dbReference type="InterPro" id="IPR032675">
    <property type="entry name" value="LRR_dom_sf"/>
</dbReference>
<evidence type="ECO:0008006" key="5">
    <source>
        <dbReference type="Google" id="ProtNLM"/>
    </source>
</evidence>
<feature type="domain" description="F-box" evidence="1">
    <location>
        <begin position="38"/>
        <end position="75"/>
    </location>
</feature>
<dbReference type="EMBL" id="RDQH01000343">
    <property type="protein sequence ID" value="RXH68318.1"/>
    <property type="molecule type" value="Genomic_DNA"/>
</dbReference>
<dbReference type="InterPro" id="IPR001810">
    <property type="entry name" value="F-box_dom"/>
</dbReference>
<keyword evidence="4" id="KW-1185">Reference proteome</keyword>
<dbReference type="Pfam" id="PF24758">
    <property type="entry name" value="LRR_At5g56370"/>
    <property type="match status" value="1"/>
</dbReference>
<feature type="domain" description="F-box/LRR-repeat protein 15/At3g58940/PEG3-like LRR" evidence="2">
    <location>
        <begin position="142"/>
        <end position="324"/>
    </location>
</feature>